<dbReference type="Proteomes" id="UP000253061">
    <property type="component" value="Unassembled WGS sequence"/>
</dbReference>
<evidence type="ECO:0000313" key="4">
    <source>
        <dbReference type="Proteomes" id="UP000253061"/>
    </source>
</evidence>
<evidence type="ECO:0000256" key="1">
    <source>
        <dbReference type="ARBA" id="ARBA00008984"/>
    </source>
</evidence>
<dbReference type="Gene3D" id="3.30.110.40">
    <property type="entry name" value="TusA-like domain"/>
    <property type="match status" value="1"/>
</dbReference>
<gene>
    <name evidence="3" type="ORF">TH6_05120</name>
</gene>
<organism evidence="3 4">
    <name type="scientific">Thalassospira profundimaris</name>
    <dbReference type="NCBI Taxonomy" id="502049"/>
    <lineage>
        <taxon>Bacteria</taxon>
        <taxon>Pseudomonadati</taxon>
        <taxon>Pseudomonadota</taxon>
        <taxon>Alphaproteobacteria</taxon>
        <taxon>Rhodospirillales</taxon>
        <taxon>Thalassospiraceae</taxon>
        <taxon>Thalassospira</taxon>
    </lineage>
</organism>
<accession>A0A367VFX8</accession>
<name>A0A367VFX8_9PROT</name>
<comment type="similarity">
    <text evidence="1">Belongs to the sulfur carrier protein TusA family.</text>
</comment>
<evidence type="ECO:0000313" key="3">
    <source>
        <dbReference type="EMBL" id="RCK24096.1"/>
    </source>
</evidence>
<feature type="domain" description="UPF0033" evidence="2">
    <location>
        <begin position="10"/>
        <end position="34"/>
    </location>
</feature>
<dbReference type="PANTHER" id="PTHR33279:SF19">
    <property type="entry name" value="SSL1707 PROTEIN"/>
    <property type="match status" value="1"/>
</dbReference>
<dbReference type="PROSITE" id="PS01148">
    <property type="entry name" value="UPF0033"/>
    <property type="match status" value="1"/>
</dbReference>
<dbReference type="InterPro" id="IPR001455">
    <property type="entry name" value="TusA-like"/>
</dbReference>
<evidence type="ECO:0000259" key="2">
    <source>
        <dbReference type="PROSITE" id="PS01148"/>
    </source>
</evidence>
<dbReference type="InterPro" id="IPR036868">
    <property type="entry name" value="TusA-like_sf"/>
</dbReference>
<protein>
    <submittedName>
        <fullName evidence="3">Preprotein translocase subunit TatB</fullName>
    </submittedName>
</protein>
<dbReference type="AlphaFoldDB" id="A0A367VFX8"/>
<dbReference type="EMBL" id="JPWB01000002">
    <property type="protein sequence ID" value="RCK24096.1"/>
    <property type="molecule type" value="Genomic_DNA"/>
</dbReference>
<proteinExistence type="inferred from homology"/>
<dbReference type="CDD" id="cd00291">
    <property type="entry name" value="SirA_YedF_YeeD"/>
    <property type="match status" value="1"/>
</dbReference>
<sequence>MATATPDQKIDITTDVCPMTFVRTRLKLETMTPGQVLEVTLGAGEPLKNVPRSVTEMGDEVIELVEIADTPGTYRLTIRKGS</sequence>
<dbReference type="PANTHER" id="PTHR33279">
    <property type="entry name" value="SULFUR CARRIER PROTEIN YEDF-RELATED"/>
    <property type="match status" value="1"/>
</dbReference>
<dbReference type="RefSeq" id="WP_062957130.1">
    <property type="nucleotide sequence ID" value="NZ_JPWB01000002.1"/>
</dbReference>
<reference evidence="3 4" key="1">
    <citation type="submission" date="2014-07" db="EMBL/GenBank/DDBJ databases">
        <title>Draft genome sequence of Thalassospira profundimaris R8-17.</title>
        <authorList>
            <person name="Lai Q."/>
            <person name="Shao Z."/>
        </authorList>
    </citation>
    <scope>NUCLEOTIDE SEQUENCE [LARGE SCALE GENOMIC DNA]</scope>
    <source>
        <strain evidence="3 4">R8-17</strain>
    </source>
</reference>
<dbReference type="SUPFAM" id="SSF64307">
    <property type="entry name" value="SirA-like"/>
    <property type="match status" value="1"/>
</dbReference>
<dbReference type="Pfam" id="PF01206">
    <property type="entry name" value="TusA"/>
    <property type="match status" value="1"/>
</dbReference>
<comment type="caution">
    <text evidence="3">The sequence shown here is derived from an EMBL/GenBank/DDBJ whole genome shotgun (WGS) entry which is preliminary data.</text>
</comment>